<evidence type="ECO:0008006" key="4">
    <source>
        <dbReference type="Google" id="ProtNLM"/>
    </source>
</evidence>
<name>A0A8H3GNJ3_9AGAM</name>
<accession>A0A8H3GNJ3</accession>
<feature type="chain" id="PRO_5034585111" description="IgA peptidase M64-domain-containing protein" evidence="1">
    <location>
        <begin position="17"/>
        <end position="627"/>
    </location>
</feature>
<dbReference type="InterPro" id="IPR019026">
    <property type="entry name" value="Peptidase_M64_IgA"/>
</dbReference>
<sequence>MRLLLLSCLSVCLCIAATHETVKLNNKAGYELLVIRDRTSGQCRFSSARSIPLHKALRHSHSQVEIKPSRCAQDSKLPCQTDDILIVGHHPETIDYHIAQECTNAVHLSALISAQPQLVFSGSPSPKLDVYALSDLSTGPTANRINIVFFSDGYTSKEKQKFLDDATRLALAISVNQTYAPVAPLINFWGAFTPSNESGIGVGGKPKDTVYGLYRDGTELRGVYTSKPEVASAACKSMGNQCNYPLLLGNDPLYGGLGGEFTISTASMLNGPLVLRHELGHSIIWVGDEYDGSMYFGVNAANYTKDDQNVGWSHWLPDTNNPPRVERNSVPVLVYPWTMLNKSTPWSTNFTTDGTFDFALLRVSLSGVPNGSHLGISLDGTIVPWKTNPEVGIDRWFYDIPIGLLENGTHEVKFALKEEGKEGLAQLCSVEVIEYGNSTEFNTTEGYIGAFPTYSPLEYEDPGPDPDRPALHNDYAHNLKEWTTTSYRPTNEGCLMRQVAQPDFCAVCTEGLWLRLLSRVSLIDQVSFYDFTAKGIDTGIELSLVALAQFRSPEGAEYLARKGSKEAYIIRWFSYGQELEQWQNSTRVAVECRAVGVIEVEVEFISSEIRKDEKGYSKDRYQLLLDC</sequence>
<dbReference type="Proteomes" id="UP000663853">
    <property type="component" value="Unassembled WGS sequence"/>
</dbReference>
<evidence type="ECO:0000313" key="2">
    <source>
        <dbReference type="EMBL" id="CAE6458710.1"/>
    </source>
</evidence>
<dbReference type="GO" id="GO:0008237">
    <property type="term" value="F:metallopeptidase activity"/>
    <property type="evidence" value="ECO:0007669"/>
    <property type="project" value="InterPro"/>
</dbReference>
<feature type="signal peptide" evidence="1">
    <location>
        <begin position="1"/>
        <end position="16"/>
    </location>
</feature>
<evidence type="ECO:0000313" key="3">
    <source>
        <dbReference type="Proteomes" id="UP000663853"/>
    </source>
</evidence>
<dbReference type="InterPro" id="IPR024079">
    <property type="entry name" value="MetalloPept_cat_dom_sf"/>
</dbReference>
<dbReference type="Pfam" id="PF09471">
    <property type="entry name" value="Peptidase_M64"/>
    <property type="match status" value="1"/>
</dbReference>
<proteinExistence type="predicted"/>
<evidence type="ECO:0000256" key="1">
    <source>
        <dbReference type="SAM" id="SignalP"/>
    </source>
</evidence>
<dbReference type="AlphaFoldDB" id="A0A8H3GNJ3"/>
<reference evidence="2" key="1">
    <citation type="submission" date="2021-01" db="EMBL/GenBank/DDBJ databases">
        <authorList>
            <person name="Kaushik A."/>
        </authorList>
    </citation>
    <scope>NUCLEOTIDE SEQUENCE</scope>
    <source>
        <strain evidence="2">AG6-10EEA</strain>
    </source>
</reference>
<gene>
    <name evidence="2" type="ORF">RDB_LOCUS58994</name>
</gene>
<organism evidence="2 3">
    <name type="scientific">Rhizoctonia solani</name>
    <dbReference type="NCBI Taxonomy" id="456999"/>
    <lineage>
        <taxon>Eukaryota</taxon>
        <taxon>Fungi</taxon>
        <taxon>Dikarya</taxon>
        <taxon>Basidiomycota</taxon>
        <taxon>Agaricomycotina</taxon>
        <taxon>Agaricomycetes</taxon>
        <taxon>Cantharellales</taxon>
        <taxon>Ceratobasidiaceae</taxon>
        <taxon>Rhizoctonia</taxon>
    </lineage>
</organism>
<dbReference type="Gene3D" id="3.40.390.10">
    <property type="entry name" value="Collagenase (Catalytic Domain)"/>
    <property type="match status" value="1"/>
</dbReference>
<protein>
    <recommendedName>
        <fullName evidence="4">IgA peptidase M64-domain-containing protein</fullName>
    </recommendedName>
</protein>
<comment type="caution">
    <text evidence="2">The sequence shown here is derived from an EMBL/GenBank/DDBJ whole genome shotgun (WGS) entry which is preliminary data.</text>
</comment>
<dbReference type="EMBL" id="CAJMXA010001347">
    <property type="protein sequence ID" value="CAE6458710.1"/>
    <property type="molecule type" value="Genomic_DNA"/>
</dbReference>
<keyword evidence="1" id="KW-0732">Signal</keyword>